<accession>A0AA46YMU3</accession>
<gene>
    <name evidence="6" type="ORF">L0C25_03090</name>
</gene>
<dbReference type="RefSeq" id="WP_271634921.1">
    <property type="nucleotide sequence ID" value="NZ_CP094970.1"/>
</dbReference>
<dbReference type="InterPro" id="IPR011010">
    <property type="entry name" value="DNA_brk_join_enz"/>
</dbReference>
<evidence type="ECO:0000256" key="2">
    <source>
        <dbReference type="ARBA" id="ARBA00023125"/>
    </source>
</evidence>
<feature type="domain" description="Tyr recombinase" evidence="5">
    <location>
        <begin position="199"/>
        <end position="407"/>
    </location>
</feature>
<dbReference type="Proteomes" id="UP001164390">
    <property type="component" value="Chromosome"/>
</dbReference>
<organism evidence="6 7">
    <name type="scientific">Solicola gregarius</name>
    <dbReference type="NCBI Taxonomy" id="2908642"/>
    <lineage>
        <taxon>Bacteria</taxon>
        <taxon>Bacillati</taxon>
        <taxon>Actinomycetota</taxon>
        <taxon>Actinomycetes</taxon>
        <taxon>Propionibacteriales</taxon>
        <taxon>Nocardioidaceae</taxon>
        <taxon>Solicola</taxon>
    </lineage>
</organism>
<evidence type="ECO:0000256" key="1">
    <source>
        <dbReference type="ARBA" id="ARBA00008857"/>
    </source>
</evidence>
<dbReference type="InterPro" id="IPR050090">
    <property type="entry name" value="Tyrosine_recombinase_XerCD"/>
</dbReference>
<dbReference type="KEGG" id="sgrg:L0C25_03090"/>
<dbReference type="SUPFAM" id="SSF56349">
    <property type="entry name" value="DNA breaking-rejoining enzymes"/>
    <property type="match status" value="1"/>
</dbReference>
<name>A0AA46YMU3_9ACTN</name>
<evidence type="ECO:0000313" key="7">
    <source>
        <dbReference type="Proteomes" id="UP001164390"/>
    </source>
</evidence>
<evidence type="ECO:0000256" key="3">
    <source>
        <dbReference type="ARBA" id="ARBA00023172"/>
    </source>
</evidence>
<proteinExistence type="inferred from homology"/>
<dbReference type="InterPro" id="IPR002104">
    <property type="entry name" value="Integrase_catalytic"/>
</dbReference>
<evidence type="ECO:0000313" key="6">
    <source>
        <dbReference type="EMBL" id="UYM06073.1"/>
    </source>
</evidence>
<keyword evidence="2" id="KW-0238">DNA-binding</keyword>
<evidence type="ECO:0000256" key="4">
    <source>
        <dbReference type="SAM" id="MobiDB-lite"/>
    </source>
</evidence>
<feature type="compositionally biased region" description="Basic and acidic residues" evidence="4">
    <location>
        <begin position="15"/>
        <end position="27"/>
    </location>
</feature>
<sequence length="411" mass="45842">MTRATTAKLAPGEDTIDRSTPKKKTDGSWRLQWTMVLPNGQKFKGDNTGATKGEARRRARSKADELRRSGGGAWKTTDQLTTYIEKTSKPTMAKADLSDLTRRRYDLALRWLVGDCDRHKHRHSLKHHTIASGIKFKPLEDLLTEIARDHGLETAKQCRTVLTKYVITRLVRDELITGNPIGGVRLEELTGMKRGERTRGGKAITSAQVEAVLDHLLGLDPAEGYTRRQGRWNAATVAKRRNAIDQLLLQLATGLRSTEANRLDWSLVDLDDQDVMHIDVTKDIAKGGVPRVVLVLQQRVAERLLERRKRAEGKGYVIGSPADPMKVWEARNRNKAAAALYQELAEELGIEVMANERSHMWRTTLRSHYDGKAPAAVLNSQFGHSEKTAQKHYTDASDLSGLASAAGLHVV</sequence>
<dbReference type="AlphaFoldDB" id="A0AA46YMU3"/>
<dbReference type="GO" id="GO:0006310">
    <property type="term" value="P:DNA recombination"/>
    <property type="evidence" value="ECO:0007669"/>
    <property type="project" value="UniProtKB-KW"/>
</dbReference>
<dbReference type="PANTHER" id="PTHR30349:SF41">
    <property type="entry name" value="INTEGRASE_RECOMBINASE PROTEIN MJ0367-RELATED"/>
    <property type="match status" value="1"/>
</dbReference>
<keyword evidence="3" id="KW-0233">DNA recombination</keyword>
<dbReference type="GO" id="GO:0015074">
    <property type="term" value="P:DNA integration"/>
    <property type="evidence" value="ECO:0007669"/>
    <property type="project" value="InterPro"/>
</dbReference>
<dbReference type="GO" id="GO:0003677">
    <property type="term" value="F:DNA binding"/>
    <property type="evidence" value="ECO:0007669"/>
    <property type="project" value="UniProtKB-KW"/>
</dbReference>
<comment type="similarity">
    <text evidence="1">Belongs to the 'phage' integrase family.</text>
</comment>
<dbReference type="PANTHER" id="PTHR30349">
    <property type="entry name" value="PHAGE INTEGRASE-RELATED"/>
    <property type="match status" value="1"/>
</dbReference>
<dbReference type="Pfam" id="PF00589">
    <property type="entry name" value="Phage_integrase"/>
    <property type="match status" value="1"/>
</dbReference>
<feature type="compositionally biased region" description="Basic and acidic residues" evidence="4">
    <location>
        <begin position="53"/>
        <end position="68"/>
    </location>
</feature>
<feature type="region of interest" description="Disordered" evidence="4">
    <location>
        <begin position="1"/>
        <end position="72"/>
    </location>
</feature>
<dbReference type="InterPro" id="IPR013762">
    <property type="entry name" value="Integrase-like_cat_sf"/>
</dbReference>
<dbReference type="PROSITE" id="PS51898">
    <property type="entry name" value="TYR_RECOMBINASE"/>
    <property type="match status" value="1"/>
</dbReference>
<dbReference type="Gene3D" id="1.10.443.10">
    <property type="entry name" value="Intergrase catalytic core"/>
    <property type="match status" value="1"/>
</dbReference>
<reference evidence="6" key="1">
    <citation type="submission" date="2022-01" db="EMBL/GenBank/DDBJ databases">
        <title>Nocardioidaceae gen. sp. A5X3R13.</title>
        <authorList>
            <person name="Lopez Marin M.A."/>
            <person name="Uhlik O."/>
        </authorList>
    </citation>
    <scope>NUCLEOTIDE SEQUENCE</scope>
    <source>
        <strain evidence="6">A5X3R13</strain>
    </source>
</reference>
<protein>
    <submittedName>
        <fullName evidence="6">Site-specific integrase</fullName>
    </submittedName>
</protein>
<evidence type="ECO:0000259" key="5">
    <source>
        <dbReference type="PROSITE" id="PS51898"/>
    </source>
</evidence>
<keyword evidence="7" id="KW-1185">Reference proteome</keyword>
<dbReference type="EMBL" id="CP094970">
    <property type="protein sequence ID" value="UYM06073.1"/>
    <property type="molecule type" value="Genomic_DNA"/>
</dbReference>